<feature type="non-terminal residue" evidence="1">
    <location>
        <position position="1"/>
    </location>
</feature>
<accession>A0ABV0PCV5</accession>
<organism evidence="1 2">
    <name type="scientific">Goodea atripinnis</name>
    <dbReference type="NCBI Taxonomy" id="208336"/>
    <lineage>
        <taxon>Eukaryota</taxon>
        <taxon>Metazoa</taxon>
        <taxon>Chordata</taxon>
        <taxon>Craniata</taxon>
        <taxon>Vertebrata</taxon>
        <taxon>Euteleostomi</taxon>
        <taxon>Actinopterygii</taxon>
        <taxon>Neopterygii</taxon>
        <taxon>Teleostei</taxon>
        <taxon>Neoteleostei</taxon>
        <taxon>Acanthomorphata</taxon>
        <taxon>Ovalentaria</taxon>
        <taxon>Atherinomorphae</taxon>
        <taxon>Cyprinodontiformes</taxon>
        <taxon>Goodeidae</taxon>
        <taxon>Goodea</taxon>
    </lineage>
</organism>
<keyword evidence="2" id="KW-1185">Reference proteome</keyword>
<dbReference type="InterPro" id="IPR032675">
    <property type="entry name" value="LRR_dom_sf"/>
</dbReference>
<name>A0ABV0PCV5_9TELE</name>
<comment type="caution">
    <text evidence="1">The sequence shown here is derived from an EMBL/GenBank/DDBJ whole genome shotgun (WGS) entry which is preliminary data.</text>
</comment>
<protein>
    <submittedName>
        <fullName evidence="1">Uncharacterized protein</fullName>
    </submittedName>
</protein>
<evidence type="ECO:0000313" key="2">
    <source>
        <dbReference type="Proteomes" id="UP001476798"/>
    </source>
</evidence>
<dbReference type="Proteomes" id="UP001476798">
    <property type="component" value="Unassembled WGS sequence"/>
</dbReference>
<proteinExistence type="predicted"/>
<evidence type="ECO:0000313" key="1">
    <source>
        <dbReference type="EMBL" id="MEQ2181289.1"/>
    </source>
</evidence>
<dbReference type="EMBL" id="JAHRIO010070533">
    <property type="protein sequence ID" value="MEQ2181289.1"/>
    <property type="molecule type" value="Genomic_DNA"/>
</dbReference>
<dbReference type="SUPFAM" id="SSF52058">
    <property type="entry name" value="L domain-like"/>
    <property type="match status" value="1"/>
</dbReference>
<sequence>QLFNCQLLNRLSMPDNDISVLPAAIANLINLRELDVSKNSKPKNQGSSLCTFAFQQKLA</sequence>
<gene>
    <name evidence="1" type="ORF">GOODEAATRI_009898</name>
</gene>
<dbReference type="Gene3D" id="3.80.10.10">
    <property type="entry name" value="Ribonuclease Inhibitor"/>
    <property type="match status" value="1"/>
</dbReference>
<reference evidence="1 2" key="1">
    <citation type="submission" date="2021-06" db="EMBL/GenBank/DDBJ databases">
        <authorList>
            <person name="Palmer J.M."/>
        </authorList>
    </citation>
    <scope>NUCLEOTIDE SEQUENCE [LARGE SCALE GENOMIC DNA]</scope>
    <source>
        <strain evidence="1 2">GA_2019</strain>
        <tissue evidence="1">Muscle</tissue>
    </source>
</reference>